<reference evidence="1" key="1">
    <citation type="submission" date="2021-04" db="EMBL/GenBank/DDBJ databases">
        <title>Taxonomic assessment of Weissella genus.</title>
        <authorList>
            <person name="Fanelli F."/>
            <person name="Chieffi D."/>
            <person name="Dell'Aquila A."/>
            <person name="Gyu-Sung C."/>
            <person name="Franz C.M.A.P."/>
            <person name="Fusco V."/>
        </authorList>
    </citation>
    <scope>NUCLEOTIDE SEQUENCE</scope>
    <source>
        <strain evidence="1">LMG 25373</strain>
    </source>
</reference>
<name>A0ABT0VIJ5_9LACO</name>
<dbReference type="PANTHER" id="PTHR33594:SF1">
    <property type="entry name" value="HD_PDEASE DOMAIN-CONTAINING PROTEIN"/>
    <property type="match status" value="1"/>
</dbReference>
<dbReference type="PANTHER" id="PTHR33594">
    <property type="entry name" value="SUPERFAMILY HYDROLASE, PUTATIVE (AFU_ORTHOLOGUE AFUA_1G03035)-RELATED"/>
    <property type="match status" value="1"/>
</dbReference>
<organism evidence="1 2">
    <name type="scientific">Periweissella beninensis</name>
    <dbReference type="NCBI Taxonomy" id="504936"/>
    <lineage>
        <taxon>Bacteria</taxon>
        <taxon>Bacillati</taxon>
        <taxon>Bacillota</taxon>
        <taxon>Bacilli</taxon>
        <taxon>Lactobacillales</taxon>
        <taxon>Lactobacillaceae</taxon>
        <taxon>Periweissella</taxon>
    </lineage>
</organism>
<dbReference type="InterPro" id="IPR003607">
    <property type="entry name" value="HD/PDEase_dom"/>
</dbReference>
<gene>
    <name evidence="1" type="ORF">KAK10_06985</name>
</gene>
<sequence>MFEHEQTGHDLPHLQRVVLLAQKIVLTEPTADQFIVEASAWLHDTYDDKLVANQLIAKQRVGAFLTTIKVPLAQQKVIFAIIDNMSWSKMLTQQAKSLDINGKIVQDADRLDAIGAIGIARTIMYGVKHNTPLYDQTIRPRQEMDKQTYRQTTNTTIINHFDEKLLKIKDHLNTQYAQQVGQDRHQVMLTYLAAFKQEWQLAEL</sequence>
<evidence type="ECO:0000313" key="1">
    <source>
        <dbReference type="EMBL" id="MCM2437651.1"/>
    </source>
</evidence>
<keyword evidence="2" id="KW-1185">Reference proteome</keyword>
<comment type="caution">
    <text evidence="1">The sequence shown here is derived from an EMBL/GenBank/DDBJ whole genome shotgun (WGS) entry which is preliminary data.</text>
</comment>
<dbReference type="SUPFAM" id="SSF109604">
    <property type="entry name" value="HD-domain/PDEase-like"/>
    <property type="match status" value="1"/>
</dbReference>
<evidence type="ECO:0000313" key="2">
    <source>
        <dbReference type="Proteomes" id="UP001057481"/>
    </source>
</evidence>
<dbReference type="Gene3D" id="1.10.472.50">
    <property type="entry name" value="HD-domain/PDEase-like"/>
    <property type="match status" value="1"/>
</dbReference>
<dbReference type="Gene3D" id="1.20.58.1910">
    <property type="match status" value="1"/>
</dbReference>
<dbReference type="EMBL" id="JAGMVS010000066">
    <property type="protein sequence ID" value="MCM2437651.1"/>
    <property type="molecule type" value="Genomic_DNA"/>
</dbReference>
<dbReference type="CDD" id="cd00077">
    <property type="entry name" value="HDc"/>
    <property type="match status" value="1"/>
</dbReference>
<protein>
    <submittedName>
        <fullName evidence="1">HD domain-containing protein</fullName>
    </submittedName>
</protein>
<dbReference type="Proteomes" id="UP001057481">
    <property type="component" value="Unassembled WGS sequence"/>
</dbReference>
<proteinExistence type="predicted"/>
<accession>A0ABT0VIJ5</accession>